<dbReference type="PANTHER" id="PTHR43581:SF4">
    <property type="entry name" value="ATP_GTP PHOSPHATASE"/>
    <property type="match status" value="1"/>
</dbReference>
<protein>
    <submittedName>
        <fullName evidence="5">AAA family ATPase</fullName>
    </submittedName>
</protein>
<dbReference type="InterPro" id="IPR034139">
    <property type="entry name" value="TOPRIM_OLD"/>
</dbReference>
<dbReference type="PANTHER" id="PTHR43581">
    <property type="entry name" value="ATP/GTP PHOSPHATASE"/>
    <property type="match status" value="1"/>
</dbReference>
<sequence length="679" mass="75933">MRLRKLAIENVRSFLERQELDLDGQISIIIGPNGGGKTNLLDTAITILRRYILAGRFLTQGNINNEIVWTIQDNGNLNQLELDRHSAAKLETPQRVEVELEATASDLASMKAIAADAEKLKKGLKHRLQSDPWDACKHWDLGQIQAGQRFTYIWNGVHLEPANGQAANMYLEYLRLFELDNRIRSDQKLTAVQMPMMYLPVHRGSNAFTASVTLNGFDYNAQRQGADVTSSRSGTIYVPMAVGEIAKKFRSLQEQSNVDARTAFLNDPQIKSLTADLRTLGYDWELKTTNFMSNSYDIELTKQGSSFLVSSASSGERELLTYLFAIHALNVRDALILIDEPELHLHPRWQASLLMLFRKLEKETGNQFVMATHSPTFVSPDSIQYVSRVYSEKQRSKIVRLKSNDLPAHKHLFNVVNSQNNERIFFADCVLLVEGISDRIFFEKLIQLRGQDRLAKLNTTLEVVSVGGKGLFSQYQKLLDACKVRSLVIADLDYVEQVGTPEIKGLFTVNKIEIAKRVIADPGSTDGASLIDRVEEAMASNSWGDAVATWEYIKSRRIKLKSELSDGELQALTNFVEAKRSEGVSILSNGALEAYLPDGYRRKDMEKLITLVNADDFFDRLPDEGRDELKIIVDWILDSIAPNAAVAAKTNAVSGSDGAAAGNDGNWAETRHIPHPPSC</sequence>
<dbReference type="Pfam" id="PF13304">
    <property type="entry name" value="AAA_21"/>
    <property type="match status" value="1"/>
</dbReference>
<reference evidence="5 6" key="1">
    <citation type="submission" date="2024-05" db="EMBL/GenBank/DDBJ databases">
        <authorList>
            <person name="Liu Q."/>
            <person name="Xin Y.-H."/>
        </authorList>
    </citation>
    <scope>NUCLEOTIDE SEQUENCE [LARGE SCALE GENOMIC DNA]</scope>
    <source>
        <strain evidence="5 6">CGMCC 1.10181</strain>
    </source>
</reference>
<comment type="caution">
    <text evidence="5">The sequence shown here is derived from an EMBL/GenBank/DDBJ whole genome shotgun (WGS) entry which is preliminary data.</text>
</comment>
<feature type="domain" description="OLD protein-like TOPRIM" evidence="4">
    <location>
        <begin position="425"/>
        <end position="493"/>
    </location>
</feature>
<dbReference type="InterPro" id="IPR051396">
    <property type="entry name" value="Bact_Antivir_Def_Nuclease"/>
</dbReference>
<keyword evidence="6" id="KW-1185">Reference proteome</keyword>
<evidence type="ECO:0000259" key="2">
    <source>
        <dbReference type="Pfam" id="PF13304"/>
    </source>
</evidence>
<dbReference type="InterPro" id="IPR038729">
    <property type="entry name" value="Rad50/SbcC_AAA"/>
</dbReference>
<dbReference type="InterPro" id="IPR003959">
    <property type="entry name" value="ATPase_AAA_core"/>
</dbReference>
<accession>A0ABU9Y7R2</accession>
<dbReference type="RefSeq" id="WP_343888813.1">
    <property type="nucleotide sequence ID" value="NZ_BAAAEH010000013.1"/>
</dbReference>
<dbReference type="Pfam" id="PF20469">
    <property type="entry name" value="OLD-like_TOPRIM"/>
    <property type="match status" value="1"/>
</dbReference>
<evidence type="ECO:0000259" key="3">
    <source>
        <dbReference type="Pfam" id="PF13476"/>
    </source>
</evidence>
<dbReference type="Gene3D" id="3.40.50.300">
    <property type="entry name" value="P-loop containing nucleotide triphosphate hydrolases"/>
    <property type="match status" value="2"/>
</dbReference>
<dbReference type="EMBL" id="JBDIME010000021">
    <property type="protein sequence ID" value="MEN2791858.1"/>
    <property type="molecule type" value="Genomic_DNA"/>
</dbReference>
<organism evidence="5 6">
    <name type="scientific">Sphingomonas oligophenolica</name>
    <dbReference type="NCBI Taxonomy" id="301154"/>
    <lineage>
        <taxon>Bacteria</taxon>
        <taxon>Pseudomonadati</taxon>
        <taxon>Pseudomonadota</taxon>
        <taxon>Alphaproteobacteria</taxon>
        <taxon>Sphingomonadales</taxon>
        <taxon>Sphingomonadaceae</taxon>
        <taxon>Sphingomonas</taxon>
    </lineage>
</organism>
<proteinExistence type="predicted"/>
<feature type="region of interest" description="Disordered" evidence="1">
    <location>
        <begin position="653"/>
        <end position="679"/>
    </location>
</feature>
<evidence type="ECO:0000256" key="1">
    <source>
        <dbReference type="SAM" id="MobiDB-lite"/>
    </source>
</evidence>
<feature type="compositionally biased region" description="Low complexity" evidence="1">
    <location>
        <begin position="653"/>
        <end position="666"/>
    </location>
</feature>
<dbReference type="Pfam" id="PF13476">
    <property type="entry name" value="AAA_23"/>
    <property type="match status" value="1"/>
</dbReference>
<dbReference type="Proteomes" id="UP001419910">
    <property type="component" value="Unassembled WGS sequence"/>
</dbReference>
<dbReference type="CDD" id="cd01026">
    <property type="entry name" value="TOPRIM_OLD"/>
    <property type="match status" value="1"/>
</dbReference>
<name>A0ABU9Y7R2_9SPHN</name>
<evidence type="ECO:0000313" key="6">
    <source>
        <dbReference type="Proteomes" id="UP001419910"/>
    </source>
</evidence>
<gene>
    <name evidence="5" type="ORF">ABC974_19660</name>
</gene>
<feature type="domain" description="Rad50/SbcC-type AAA" evidence="3">
    <location>
        <begin position="5"/>
        <end position="42"/>
    </location>
</feature>
<evidence type="ECO:0000313" key="5">
    <source>
        <dbReference type="EMBL" id="MEN2791858.1"/>
    </source>
</evidence>
<dbReference type="SUPFAM" id="SSF52540">
    <property type="entry name" value="P-loop containing nucleoside triphosphate hydrolases"/>
    <property type="match status" value="1"/>
</dbReference>
<feature type="domain" description="ATPase AAA-type core" evidence="2">
    <location>
        <begin position="298"/>
        <end position="379"/>
    </location>
</feature>
<dbReference type="InterPro" id="IPR027417">
    <property type="entry name" value="P-loop_NTPase"/>
</dbReference>
<evidence type="ECO:0000259" key="4">
    <source>
        <dbReference type="Pfam" id="PF20469"/>
    </source>
</evidence>